<feature type="transmembrane region" description="Helical" evidence="1">
    <location>
        <begin position="415"/>
        <end position="434"/>
    </location>
</feature>
<feature type="transmembrane region" description="Helical" evidence="1">
    <location>
        <begin position="279"/>
        <end position="304"/>
    </location>
</feature>
<proteinExistence type="predicted"/>
<reference evidence="5" key="1">
    <citation type="submission" date="2014-01" db="EMBL/GenBank/DDBJ databases">
        <title>The Genome Sequence of Anopheles farauti FAR1 (V2).</title>
        <authorList>
            <consortium name="The Broad Institute Genomics Platform"/>
            <person name="Neafsey D.E."/>
            <person name="Besansky N."/>
            <person name="Howell P."/>
            <person name="Walton C."/>
            <person name="Young S.K."/>
            <person name="Zeng Q."/>
            <person name="Gargeya S."/>
            <person name="Fitzgerald M."/>
            <person name="Haas B."/>
            <person name="Abouelleil A."/>
            <person name="Allen A.W."/>
            <person name="Alvarado L."/>
            <person name="Arachchi H.M."/>
            <person name="Berlin A.M."/>
            <person name="Chapman S.B."/>
            <person name="Gainer-Dewar J."/>
            <person name="Goldberg J."/>
            <person name="Griggs A."/>
            <person name="Gujja S."/>
            <person name="Hansen M."/>
            <person name="Howarth C."/>
            <person name="Imamovic A."/>
            <person name="Ireland A."/>
            <person name="Larimer J."/>
            <person name="McCowan C."/>
            <person name="Murphy C."/>
            <person name="Pearson M."/>
            <person name="Poon T.W."/>
            <person name="Priest M."/>
            <person name="Roberts A."/>
            <person name="Saif S."/>
            <person name="Shea T."/>
            <person name="Sisk P."/>
            <person name="Sykes S."/>
            <person name="Wortman J."/>
            <person name="Nusbaum C."/>
            <person name="Birren B."/>
        </authorList>
    </citation>
    <scope>NUCLEOTIDE SEQUENCE [LARGE SCALE GENOMIC DNA]</scope>
    <source>
        <strain evidence="5">FAR1</strain>
    </source>
</reference>
<feature type="transmembrane region" description="Helical" evidence="1">
    <location>
        <begin position="608"/>
        <end position="630"/>
    </location>
</feature>
<dbReference type="EnsemblMetazoa" id="AFAF012235-RA">
    <property type="protein sequence ID" value="AFAF012235-PA"/>
    <property type="gene ID" value="AFAF012235"/>
</dbReference>
<feature type="domain" description="Acyltransferase 3" evidence="3">
    <location>
        <begin position="235"/>
        <end position="594"/>
    </location>
</feature>
<feature type="signal peptide" evidence="2">
    <location>
        <begin position="1"/>
        <end position="18"/>
    </location>
</feature>
<accession>A0A182QKT8</accession>
<evidence type="ECO:0000256" key="1">
    <source>
        <dbReference type="SAM" id="Phobius"/>
    </source>
</evidence>
<evidence type="ECO:0000313" key="5">
    <source>
        <dbReference type="Proteomes" id="UP000075886"/>
    </source>
</evidence>
<dbReference type="EMBL" id="AXCN02000449">
    <property type="status" value="NOT_ANNOTATED_CDS"/>
    <property type="molecule type" value="Genomic_DNA"/>
</dbReference>
<feature type="transmembrane region" description="Helical" evidence="1">
    <location>
        <begin position="179"/>
        <end position="198"/>
    </location>
</feature>
<keyword evidence="2" id="KW-0732">Signal</keyword>
<evidence type="ECO:0000313" key="4">
    <source>
        <dbReference type="EnsemblMetazoa" id="AFAF012235-PA"/>
    </source>
</evidence>
<feature type="transmembrane region" description="Helical" evidence="1">
    <location>
        <begin position="388"/>
        <end position="408"/>
    </location>
</feature>
<feature type="transmembrane region" description="Helical" evidence="1">
    <location>
        <begin position="463"/>
        <end position="485"/>
    </location>
</feature>
<evidence type="ECO:0000259" key="3">
    <source>
        <dbReference type="Pfam" id="PF01757"/>
    </source>
</evidence>
<feature type="transmembrane region" description="Helical" evidence="1">
    <location>
        <begin position="506"/>
        <end position="524"/>
    </location>
</feature>
<dbReference type="VEuPathDB" id="VectorBase:AFAF012235"/>
<feature type="transmembrane region" description="Helical" evidence="1">
    <location>
        <begin position="539"/>
        <end position="557"/>
    </location>
</feature>
<dbReference type="InterPro" id="IPR002656">
    <property type="entry name" value="Acyl_transf_3_dom"/>
</dbReference>
<name>A0A182QKT8_9DIPT</name>
<dbReference type="InterPro" id="IPR052728">
    <property type="entry name" value="O2_lipid_transport_reg"/>
</dbReference>
<protein>
    <recommendedName>
        <fullName evidence="3">Acyltransferase 3 domain-containing protein</fullName>
    </recommendedName>
</protein>
<dbReference type="AlphaFoldDB" id="A0A182QKT8"/>
<feature type="chain" id="PRO_5008132936" description="Acyltransferase 3 domain-containing protein" evidence="2">
    <location>
        <begin position="19"/>
        <end position="655"/>
    </location>
</feature>
<keyword evidence="1" id="KW-0812">Transmembrane</keyword>
<dbReference type="GO" id="GO:0016747">
    <property type="term" value="F:acyltransferase activity, transferring groups other than amino-acyl groups"/>
    <property type="evidence" value="ECO:0007669"/>
    <property type="project" value="InterPro"/>
</dbReference>
<dbReference type="PANTHER" id="PTHR11161">
    <property type="entry name" value="O-ACYLTRANSFERASE"/>
    <property type="match status" value="1"/>
</dbReference>
<keyword evidence="5" id="KW-1185">Reference proteome</keyword>
<feature type="transmembrane region" description="Helical" evidence="1">
    <location>
        <begin position="239"/>
        <end position="259"/>
    </location>
</feature>
<sequence length="655" mass="75203">MDQAVVFLLVVLSVHVQCYDGPKDENRMPPIYMYDSFERCESLSSVYCYARTVLREDQLPAGFVMPPIESTDRIVHNHRPNFLELGVCLEQCERELASFSASSRRKLFQPKIPVNFTFQIPNALFPTLVADKRRYETLVNVCVNRRLSSAYNMTGYTELEYCRANSQQAATRPFDALEILFLVLLAVLVGTLILSTFADICGIKRDNALVSSFAIHRNWQRLMAEESSRLHRDLLYIDGLRVVINHLVIILHTFLIMSAVPSKNYAEIENLAGKAPTLIYLSSNAFLVQTFFTIGGYLLSVNFLRDTTRVPINFRYVGNKLLNRLLRLLPVYGFFLLFSVSVNTRFDVNMNGYRLFTVENAICRQNWWTNLFFVNNFMWPAELCLMHTWYLAADMQLFVMALVLLLLVHRWPKSIGVVFLLGVVVSFTIPGYIMHQHKLHPVLPAKQSEAKFIFMYEPWLRRLYLPSYANTGCYLYGIIAGYLYHWVTNNKLQLHRSLLYRTIDRCVTPTLVSLILSTFVWYTVDIPKPSLWVSAYSALYRNIIGIFVAVCFLRSINSPLGIVRKILSSKLLTTLGKLTYSVYVLHDVVMRLVLLNERYGSSVSVQKVVLFVYQVTAVSYAAGLVVFLAIEQPMIMLLKPHINRLCPVGVKTKNH</sequence>
<keyword evidence="1" id="KW-0472">Membrane</keyword>
<keyword evidence="1" id="KW-1133">Transmembrane helix</keyword>
<dbReference type="Pfam" id="PF01757">
    <property type="entry name" value="Acyl_transf_3"/>
    <property type="match status" value="1"/>
</dbReference>
<feature type="transmembrane region" description="Helical" evidence="1">
    <location>
        <begin position="325"/>
        <end position="346"/>
    </location>
</feature>
<dbReference type="PANTHER" id="PTHR11161:SF22">
    <property type="entry name" value="ACYLTRANSFERASE 3 DOMAIN-CONTAINING PROTEIN-RELATED"/>
    <property type="match status" value="1"/>
</dbReference>
<evidence type="ECO:0000256" key="2">
    <source>
        <dbReference type="SAM" id="SignalP"/>
    </source>
</evidence>
<organism evidence="4 5">
    <name type="scientific">Anopheles farauti</name>
    <dbReference type="NCBI Taxonomy" id="69004"/>
    <lineage>
        <taxon>Eukaryota</taxon>
        <taxon>Metazoa</taxon>
        <taxon>Ecdysozoa</taxon>
        <taxon>Arthropoda</taxon>
        <taxon>Hexapoda</taxon>
        <taxon>Insecta</taxon>
        <taxon>Pterygota</taxon>
        <taxon>Neoptera</taxon>
        <taxon>Endopterygota</taxon>
        <taxon>Diptera</taxon>
        <taxon>Nematocera</taxon>
        <taxon>Culicoidea</taxon>
        <taxon>Culicidae</taxon>
        <taxon>Anophelinae</taxon>
        <taxon>Anopheles</taxon>
    </lineage>
</organism>
<reference evidence="4" key="2">
    <citation type="submission" date="2020-05" db="UniProtKB">
        <authorList>
            <consortium name="EnsemblMetazoa"/>
        </authorList>
    </citation>
    <scope>IDENTIFICATION</scope>
    <source>
        <strain evidence="4">FAR1</strain>
    </source>
</reference>
<dbReference type="Proteomes" id="UP000075886">
    <property type="component" value="Unassembled WGS sequence"/>
</dbReference>